<feature type="region of interest" description="Disordered" evidence="1">
    <location>
        <begin position="124"/>
        <end position="222"/>
    </location>
</feature>
<dbReference type="EMBL" id="CP041185">
    <property type="protein sequence ID" value="QDG70238.1"/>
    <property type="molecule type" value="Genomic_DNA"/>
</dbReference>
<dbReference type="Pfam" id="PF03743">
    <property type="entry name" value="TrbI"/>
    <property type="match status" value="1"/>
</dbReference>
<sequence length="460" mass="47935">MRIMQTLKSLTARLTPRQQQYLAAASIVTACIGVLWAVLAYSESGSPARQLPKSTDKRTTVNVDGASMMVPGQISPEDQWVGNAGKKLAQYDSDKEAQDKINNDHKVVEAALLKRLADLEAKTAATAEQGPPPAPPAPVTPPIPQPSTPAPLQYPPGTPLGGNAPPGPPATDAASGNTGVLRPNEPPETSAPMIRVSLGAATDSSGNTGAAKEAGGNGVKPANTLDDFLPVGILPGELLGGIDAPTGGQAQSNPLPALIKISAAAILPNQFRADVKECFVVASGYGDISSERAYLRTDVLSCIRYDRSVIEVKIEGNIFGEDGNLGLRGTLVSKQGQLLANSLRAGIVSGIGQGFAQGNSSFTTSPFGTLSTTTGGTGDQFRRGIGSGMGSALNNLANYYIRLAEQTFPVIEVHAGRKVDVVLTRGVRIPARPMSRSDADRQDQLGLAERTMEVPNDEAD</sequence>
<feature type="transmembrane region" description="Helical" evidence="2">
    <location>
        <begin position="21"/>
        <end position="41"/>
    </location>
</feature>
<accession>A0A4Y6RB54</accession>
<keyword evidence="2" id="KW-0812">Transmembrane</keyword>
<dbReference type="CDD" id="cd16430">
    <property type="entry name" value="TraB"/>
    <property type="match status" value="1"/>
</dbReference>
<dbReference type="InterPro" id="IPR005498">
    <property type="entry name" value="T4SS_VirB10/TraB/TrbI"/>
</dbReference>
<feature type="region of interest" description="Disordered" evidence="1">
    <location>
        <begin position="433"/>
        <end position="460"/>
    </location>
</feature>
<dbReference type="PROSITE" id="PS51257">
    <property type="entry name" value="PROKAR_LIPOPROTEIN"/>
    <property type="match status" value="1"/>
</dbReference>
<reference evidence="3 4" key="1">
    <citation type="submission" date="2019-06" db="EMBL/GenBank/DDBJ databases">
        <title>Complete genome sequence of Janthinobacterium sp. SNU WT3 isolated from diseased rainbow trout.</title>
        <authorList>
            <person name="Oh W.T."/>
            <person name="Park S.C."/>
        </authorList>
    </citation>
    <scope>NUCLEOTIDE SEQUENCE [LARGE SCALE GENOMIC DNA]</scope>
    <source>
        <strain evidence="3 4">SNU WT3</strain>
    </source>
</reference>
<dbReference type="Proteomes" id="UP000316665">
    <property type="component" value="Chromosome"/>
</dbReference>
<keyword evidence="4" id="KW-1185">Reference proteome</keyword>
<protein>
    <submittedName>
        <fullName evidence="3">Conjugal transfer protein TraB</fullName>
    </submittedName>
</protein>
<keyword evidence="2" id="KW-0472">Membrane</keyword>
<keyword evidence="2" id="KW-1133">Transmembrane helix</keyword>
<evidence type="ECO:0000256" key="2">
    <source>
        <dbReference type="SAM" id="Phobius"/>
    </source>
</evidence>
<dbReference type="OrthoDB" id="15544at2"/>
<dbReference type="RefSeq" id="WP_141169668.1">
    <property type="nucleotide sequence ID" value="NZ_CP041185.1"/>
</dbReference>
<evidence type="ECO:0000256" key="1">
    <source>
        <dbReference type="SAM" id="MobiDB-lite"/>
    </source>
</evidence>
<name>A0A4Y6RB54_9BURK</name>
<gene>
    <name evidence="3" type="ORF">FJQ89_07275</name>
</gene>
<dbReference type="KEGG" id="jas:FJQ89_07275"/>
<organism evidence="3 4">
    <name type="scientific">Janthinobacterium tructae</name>
    <dbReference type="NCBI Taxonomy" id="2590869"/>
    <lineage>
        <taxon>Bacteria</taxon>
        <taxon>Pseudomonadati</taxon>
        <taxon>Pseudomonadota</taxon>
        <taxon>Betaproteobacteria</taxon>
        <taxon>Burkholderiales</taxon>
        <taxon>Oxalobacteraceae</taxon>
        <taxon>Janthinobacterium</taxon>
    </lineage>
</organism>
<evidence type="ECO:0000313" key="4">
    <source>
        <dbReference type="Proteomes" id="UP000316665"/>
    </source>
</evidence>
<feature type="compositionally biased region" description="Pro residues" evidence="1">
    <location>
        <begin position="130"/>
        <end position="158"/>
    </location>
</feature>
<proteinExistence type="predicted"/>
<evidence type="ECO:0000313" key="3">
    <source>
        <dbReference type="EMBL" id="QDG70238.1"/>
    </source>
</evidence>
<dbReference type="AlphaFoldDB" id="A0A4Y6RB54"/>